<proteinExistence type="predicted"/>
<name>A0A0V0ZZJ1_9BILA</name>
<dbReference type="EMBL" id="JYDQ01000052">
    <property type="protein sequence ID" value="KRY18008.1"/>
    <property type="molecule type" value="Genomic_DNA"/>
</dbReference>
<evidence type="ECO:0000313" key="1">
    <source>
        <dbReference type="EMBL" id="KRY18008.1"/>
    </source>
</evidence>
<accession>A0A0V0ZZJ1</accession>
<dbReference type="AlphaFoldDB" id="A0A0V0ZZJ1"/>
<keyword evidence="2" id="KW-1185">Reference proteome</keyword>
<gene>
    <name evidence="1" type="ORF">T12_16275</name>
</gene>
<organism evidence="1 2">
    <name type="scientific">Trichinella patagoniensis</name>
    <dbReference type="NCBI Taxonomy" id="990121"/>
    <lineage>
        <taxon>Eukaryota</taxon>
        <taxon>Metazoa</taxon>
        <taxon>Ecdysozoa</taxon>
        <taxon>Nematoda</taxon>
        <taxon>Enoplea</taxon>
        <taxon>Dorylaimia</taxon>
        <taxon>Trichinellida</taxon>
        <taxon>Trichinellidae</taxon>
        <taxon>Trichinella</taxon>
    </lineage>
</organism>
<sequence length="60" mass="7371">MNSLYWRNEKKHIYLKILKVYIEPDSRIRISLKIFNQNENWKFISGKIRTKVNVLEVFNT</sequence>
<comment type="caution">
    <text evidence="1">The sequence shown here is derived from an EMBL/GenBank/DDBJ whole genome shotgun (WGS) entry which is preliminary data.</text>
</comment>
<evidence type="ECO:0000313" key="2">
    <source>
        <dbReference type="Proteomes" id="UP000054783"/>
    </source>
</evidence>
<dbReference type="Proteomes" id="UP000054783">
    <property type="component" value="Unassembled WGS sequence"/>
</dbReference>
<reference evidence="1 2" key="1">
    <citation type="submission" date="2015-01" db="EMBL/GenBank/DDBJ databases">
        <title>Evolution of Trichinella species and genotypes.</title>
        <authorList>
            <person name="Korhonen P.K."/>
            <person name="Edoardo P."/>
            <person name="Giuseppe L.R."/>
            <person name="Gasser R.B."/>
        </authorList>
    </citation>
    <scope>NUCLEOTIDE SEQUENCE [LARGE SCALE GENOMIC DNA]</scope>
    <source>
        <strain evidence="1">ISS2496</strain>
    </source>
</reference>
<protein>
    <submittedName>
        <fullName evidence="1">Uncharacterized protein</fullName>
    </submittedName>
</protein>